<dbReference type="AlphaFoldDB" id="A0A6A5Y5P1"/>
<keyword evidence="3" id="KW-0378">Hydrolase</keyword>
<dbReference type="GO" id="GO:0019783">
    <property type="term" value="F:ubiquitin-like protein peptidase activity"/>
    <property type="evidence" value="ECO:0007669"/>
    <property type="project" value="UniProtKB-ARBA"/>
</dbReference>
<dbReference type="EMBL" id="ML978066">
    <property type="protein sequence ID" value="KAF2020589.1"/>
    <property type="molecule type" value="Genomic_DNA"/>
</dbReference>
<dbReference type="GO" id="GO:0006508">
    <property type="term" value="P:proteolysis"/>
    <property type="evidence" value="ECO:0007669"/>
    <property type="project" value="UniProtKB-KW"/>
</dbReference>
<evidence type="ECO:0000256" key="1">
    <source>
        <dbReference type="ARBA" id="ARBA00005234"/>
    </source>
</evidence>
<evidence type="ECO:0000256" key="2">
    <source>
        <dbReference type="ARBA" id="ARBA00022670"/>
    </source>
</evidence>
<keyword evidence="2" id="KW-0645">Protease</keyword>
<accession>A0A6A5Y5P1</accession>
<dbReference type="InterPro" id="IPR003653">
    <property type="entry name" value="Peptidase_C48_C"/>
</dbReference>
<reference evidence="6" key="1">
    <citation type="journal article" date="2020" name="Stud. Mycol.">
        <title>101 Dothideomycetes genomes: a test case for predicting lifestyles and emergence of pathogens.</title>
        <authorList>
            <person name="Haridas S."/>
            <person name="Albert R."/>
            <person name="Binder M."/>
            <person name="Bloem J."/>
            <person name="Labutti K."/>
            <person name="Salamov A."/>
            <person name="Andreopoulos B."/>
            <person name="Baker S."/>
            <person name="Barry K."/>
            <person name="Bills G."/>
            <person name="Bluhm B."/>
            <person name="Cannon C."/>
            <person name="Castanera R."/>
            <person name="Culley D."/>
            <person name="Daum C."/>
            <person name="Ezra D."/>
            <person name="Gonzalez J."/>
            <person name="Henrissat B."/>
            <person name="Kuo A."/>
            <person name="Liang C."/>
            <person name="Lipzen A."/>
            <person name="Lutzoni F."/>
            <person name="Magnuson J."/>
            <person name="Mondo S."/>
            <person name="Nolan M."/>
            <person name="Ohm R."/>
            <person name="Pangilinan J."/>
            <person name="Park H.-J."/>
            <person name="Ramirez L."/>
            <person name="Alfaro M."/>
            <person name="Sun H."/>
            <person name="Tritt A."/>
            <person name="Yoshinaga Y."/>
            <person name="Zwiers L.-H."/>
            <person name="Turgeon B."/>
            <person name="Goodwin S."/>
            <person name="Spatafora J."/>
            <person name="Crous P."/>
            <person name="Grigoriev I."/>
        </authorList>
    </citation>
    <scope>NUCLEOTIDE SEQUENCE</scope>
    <source>
        <strain evidence="6">CBS 175.79</strain>
    </source>
</reference>
<dbReference type="Gene3D" id="3.40.395.10">
    <property type="entry name" value="Adenoviral Proteinase, Chain A"/>
    <property type="match status" value="1"/>
</dbReference>
<keyword evidence="7" id="KW-1185">Reference proteome</keyword>
<evidence type="ECO:0000256" key="3">
    <source>
        <dbReference type="ARBA" id="ARBA00022801"/>
    </source>
</evidence>
<evidence type="ECO:0000259" key="5">
    <source>
        <dbReference type="PROSITE" id="PS50600"/>
    </source>
</evidence>
<organism evidence="6 7">
    <name type="scientific">Aaosphaeria arxii CBS 175.79</name>
    <dbReference type="NCBI Taxonomy" id="1450172"/>
    <lineage>
        <taxon>Eukaryota</taxon>
        <taxon>Fungi</taxon>
        <taxon>Dikarya</taxon>
        <taxon>Ascomycota</taxon>
        <taxon>Pezizomycotina</taxon>
        <taxon>Dothideomycetes</taxon>
        <taxon>Pleosporomycetidae</taxon>
        <taxon>Pleosporales</taxon>
        <taxon>Pleosporales incertae sedis</taxon>
        <taxon>Aaosphaeria</taxon>
    </lineage>
</organism>
<name>A0A6A5Y5P1_9PLEO</name>
<evidence type="ECO:0000313" key="6">
    <source>
        <dbReference type="EMBL" id="KAF2020589.1"/>
    </source>
</evidence>
<sequence length="443" mass="48561">MEPLQKLVAYKLDKIQRQSMTDHDIARPKLAQVPSNSHPIYDLRTDSVHEIEDPIDTLEGNEPRHTANGFLLASSVPATGTKAPQTPGRRYTIDYFLKPSPNTCEAINHYPTPTAPPIIPPITSACLQPITPSPNPPPTLILETANSSITPSDYTTMTSTGYAGWLTQDALSLSLDLLSQFLSCPTHSILLANAEYARHCHTIGQPSHPASDIKGYEHVLAALTPATHIFLPISDGFFATTSDSADPVGTHWTLLYITRSTEGTHTTLKALSFDSLTGPNPSTDNQNHEASLAVVAGVKKLLSYSPPTQTRRRRRGEPRPPRPKVTTSLKQVPSPSQSRHNAAARKDGRSACGPFVWGMTAFLARAIVEHAEGEKGGEVLDVEAFLDGEFPGRWGAFWDSIETRGRIRGMVLREMRERVERCGSWEWGEYSRFLEGEGVRVGG</sequence>
<protein>
    <recommendedName>
        <fullName evidence="5">Ubiquitin-like protease family profile domain-containing protein</fullName>
    </recommendedName>
</protein>
<evidence type="ECO:0000256" key="4">
    <source>
        <dbReference type="SAM" id="MobiDB-lite"/>
    </source>
</evidence>
<dbReference type="Proteomes" id="UP000799778">
    <property type="component" value="Unassembled WGS sequence"/>
</dbReference>
<proteinExistence type="inferred from homology"/>
<dbReference type="PROSITE" id="PS50600">
    <property type="entry name" value="ULP_PROTEASE"/>
    <property type="match status" value="1"/>
</dbReference>
<dbReference type="GO" id="GO:0008234">
    <property type="term" value="F:cysteine-type peptidase activity"/>
    <property type="evidence" value="ECO:0007669"/>
    <property type="project" value="InterPro"/>
</dbReference>
<comment type="similarity">
    <text evidence="1">Belongs to the peptidase C48 family.</text>
</comment>
<feature type="domain" description="Ubiquitin-like protease family profile" evidence="5">
    <location>
        <begin position="147"/>
        <end position="363"/>
    </location>
</feature>
<dbReference type="InterPro" id="IPR038765">
    <property type="entry name" value="Papain-like_cys_pep_sf"/>
</dbReference>
<feature type="region of interest" description="Disordered" evidence="4">
    <location>
        <begin position="305"/>
        <end position="348"/>
    </location>
</feature>
<dbReference type="GeneID" id="54290832"/>
<dbReference type="RefSeq" id="XP_033388928.1">
    <property type="nucleotide sequence ID" value="XM_033533435.1"/>
</dbReference>
<feature type="compositionally biased region" description="Polar residues" evidence="4">
    <location>
        <begin position="325"/>
        <end position="340"/>
    </location>
</feature>
<dbReference type="SUPFAM" id="SSF54001">
    <property type="entry name" value="Cysteine proteinases"/>
    <property type="match status" value="1"/>
</dbReference>
<gene>
    <name evidence="6" type="ORF">BU24DRAFT_487174</name>
</gene>
<evidence type="ECO:0000313" key="7">
    <source>
        <dbReference type="Proteomes" id="UP000799778"/>
    </source>
</evidence>